<reference evidence="1 2" key="1">
    <citation type="journal article" date="2017" name="Mol. Plant">
        <title>The Genome of Medicinal Plant Macleaya cordata Provides New Insights into Benzylisoquinoline Alkaloids Metabolism.</title>
        <authorList>
            <person name="Liu X."/>
            <person name="Liu Y."/>
            <person name="Huang P."/>
            <person name="Ma Y."/>
            <person name="Qing Z."/>
            <person name="Tang Q."/>
            <person name="Cao H."/>
            <person name="Cheng P."/>
            <person name="Zheng Y."/>
            <person name="Yuan Z."/>
            <person name="Zhou Y."/>
            <person name="Liu J."/>
            <person name="Tang Z."/>
            <person name="Zhuo Y."/>
            <person name="Zhang Y."/>
            <person name="Yu L."/>
            <person name="Huang J."/>
            <person name="Yang P."/>
            <person name="Peng Q."/>
            <person name="Zhang J."/>
            <person name="Jiang W."/>
            <person name="Zhang Z."/>
            <person name="Lin K."/>
            <person name="Ro D.K."/>
            <person name="Chen X."/>
            <person name="Xiong X."/>
            <person name="Shang Y."/>
            <person name="Huang S."/>
            <person name="Zeng J."/>
        </authorList>
    </citation>
    <scope>NUCLEOTIDE SEQUENCE [LARGE SCALE GENOMIC DNA]</scope>
    <source>
        <strain evidence="2">cv. BLH2017</strain>
        <tissue evidence="1">Root</tissue>
    </source>
</reference>
<gene>
    <name evidence="1" type="ORF">BVC80_9099g216</name>
</gene>
<evidence type="ECO:0000313" key="1">
    <source>
        <dbReference type="EMBL" id="OVA02406.1"/>
    </source>
</evidence>
<proteinExistence type="predicted"/>
<name>A0A200PW39_MACCD</name>
<dbReference type="EMBL" id="MVGT01003956">
    <property type="protein sequence ID" value="OVA02406.1"/>
    <property type="molecule type" value="Genomic_DNA"/>
</dbReference>
<evidence type="ECO:0000313" key="2">
    <source>
        <dbReference type="Proteomes" id="UP000195402"/>
    </source>
</evidence>
<protein>
    <submittedName>
        <fullName evidence="1">Uncharacterized protein</fullName>
    </submittedName>
</protein>
<sequence>MSSLKFGKKLLPATKAWKSFTSTLQKKLHKLKKSKAIKKTTKRINKTFSSILRRKQSKSHRLRFKRRVLHQHHQHNYAPVFIDELFMEPPLMVQSKLPKLVVTNKMGEKSTTSAVLGQSGSTSTATTTTTTTTVSNVTKTVEIKLFDRSVVVETSREGEKGAINSAKESLSAAVWPLHQLRGVDERAEQFIAKFKEEMRLQR</sequence>
<organism evidence="1 2">
    <name type="scientific">Macleaya cordata</name>
    <name type="common">Five-seeded plume-poppy</name>
    <name type="synonym">Bocconia cordata</name>
    <dbReference type="NCBI Taxonomy" id="56857"/>
    <lineage>
        <taxon>Eukaryota</taxon>
        <taxon>Viridiplantae</taxon>
        <taxon>Streptophyta</taxon>
        <taxon>Embryophyta</taxon>
        <taxon>Tracheophyta</taxon>
        <taxon>Spermatophyta</taxon>
        <taxon>Magnoliopsida</taxon>
        <taxon>Ranunculales</taxon>
        <taxon>Papaveraceae</taxon>
        <taxon>Papaveroideae</taxon>
        <taxon>Macleaya</taxon>
    </lineage>
</organism>
<accession>A0A200PW39</accession>
<dbReference type="OrthoDB" id="1913960at2759"/>
<dbReference type="OMA" id="MSCLRLR"/>
<dbReference type="InParanoid" id="A0A200PW39"/>
<dbReference type="Pfam" id="PF05553">
    <property type="entry name" value="DUF761"/>
    <property type="match status" value="1"/>
</dbReference>
<dbReference type="InterPro" id="IPR008480">
    <property type="entry name" value="DUF761_pln"/>
</dbReference>
<dbReference type="AlphaFoldDB" id="A0A200PW39"/>
<keyword evidence="2" id="KW-1185">Reference proteome</keyword>
<dbReference type="Proteomes" id="UP000195402">
    <property type="component" value="Unassembled WGS sequence"/>
</dbReference>
<comment type="caution">
    <text evidence="1">The sequence shown here is derived from an EMBL/GenBank/DDBJ whole genome shotgun (WGS) entry which is preliminary data.</text>
</comment>